<reference evidence="3 4" key="1">
    <citation type="submission" date="2018-05" db="EMBL/GenBank/DDBJ databases">
        <title>Nocardioides silvaticus genome.</title>
        <authorList>
            <person name="Li C."/>
            <person name="Wang G."/>
        </authorList>
    </citation>
    <scope>NUCLEOTIDE SEQUENCE [LARGE SCALE GENOMIC DNA]</scope>
    <source>
        <strain evidence="3 4">CCTCC AB 2018079</strain>
    </source>
</reference>
<dbReference type="AlphaFoldDB" id="A0A316TMK3"/>
<evidence type="ECO:0000256" key="2">
    <source>
        <dbReference type="SAM" id="Phobius"/>
    </source>
</evidence>
<evidence type="ECO:0000313" key="3">
    <source>
        <dbReference type="EMBL" id="PWN04245.1"/>
    </source>
</evidence>
<keyword evidence="4" id="KW-1185">Reference proteome</keyword>
<comment type="caution">
    <text evidence="3">The sequence shown here is derived from an EMBL/GenBank/DDBJ whole genome shotgun (WGS) entry which is preliminary data.</text>
</comment>
<sequence length="902" mass="98414">MCLRGDPVTHPGSDLVILAARRREAAPLLDVLRDWSSLGLVADFLLVDADVPASIRGSEALAVSAGRVRSVPLQHELATRPAARRAHVVCVSQVAEDFSSIGVDRGRSLFREIGESLPSVEKTWVHVIAVAVPDAWPRVDPDEVGWLGCHNVVLAPESSRAPGAGVERVVALPLSPERLTHQAAALCSAVGLWTADRSTPFHGQAPAGGGDAVALRTFTRHLSDAAVSSRVVARAIDVEQRYPVPAANGRPVQVLDDEVGAAVDMADRLVAAHPEVRARARETLEARIRTRLSLVELLALFFRFLGKALRRAPQDFVDSVLIRASSNIAQAAQDAFLGPDSTHVVTVRGIRGIKEDGTLFTPEEHDAELEALLARARDLGAAAPPEQHDYSELWRDFVNGALNLLDAGKRGRGLEPSKVGSEDGAVIDPRRVVVPPSDVFEIPLDLRSLAKVAKVAPYDVDAVDRTRVLLKEGAREQRDRAAACSNAQAELESRAEEHRRSYAGRVGERIFGELASARDDVLTLVQAVQGMKEGRRPPPELASLQRSLALTLLAHLAVFVGAVLVTLLLAQQDLVTWRLALLGSVGLAVVWLVSGLYLFHRRQQELFQLRFRWEDEVRQAALHKANLAAALEDVRRIQRVYRQYIDWVRALGTFLRAPWGHVAVNDGTDPLLGEGYPHNQRFGVAKPDDDAIQQVLNRLRPDLFPVGWLSRAWQIFRDDVPDIGEDGRLLEEDPELIFTDRAVASTSILTRWSRAIAARSWSGGASEVEKRIDELVARDERHRDRLLSRVLSVAGDGVERVESYQEFVEGLTEVEAGAASQAGEHRGSFSPTAFVAVPETTEPWTVAQALTNHSGPGTAESLVVTEISRRFPTRDLVFCVPPGSQATSPSDAAPPDRPAPRV</sequence>
<keyword evidence="2" id="KW-0812">Transmembrane</keyword>
<keyword evidence="2" id="KW-1133">Transmembrane helix</keyword>
<feature type="transmembrane region" description="Helical" evidence="2">
    <location>
        <begin position="579"/>
        <end position="599"/>
    </location>
</feature>
<gene>
    <name evidence="3" type="ORF">DJ010_00905</name>
</gene>
<keyword evidence="2" id="KW-0472">Membrane</keyword>
<feature type="transmembrane region" description="Helical" evidence="2">
    <location>
        <begin position="548"/>
        <end position="570"/>
    </location>
</feature>
<proteinExistence type="predicted"/>
<feature type="region of interest" description="Disordered" evidence="1">
    <location>
        <begin position="880"/>
        <end position="902"/>
    </location>
</feature>
<organism evidence="3 4">
    <name type="scientific">Nocardioides silvaticus</name>
    <dbReference type="NCBI Taxonomy" id="2201891"/>
    <lineage>
        <taxon>Bacteria</taxon>
        <taxon>Bacillati</taxon>
        <taxon>Actinomycetota</taxon>
        <taxon>Actinomycetes</taxon>
        <taxon>Propionibacteriales</taxon>
        <taxon>Nocardioidaceae</taxon>
        <taxon>Nocardioides</taxon>
    </lineage>
</organism>
<name>A0A316TMK3_9ACTN</name>
<dbReference type="Proteomes" id="UP000245507">
    <property type="component" value="Unassembled WGS sequence"/>
</dbReference>
<accession>A0A316TMK3</accession>
<dbReference type="EMBL" id="QGDD01000001">
    <property type="protein sequence ID" value="PWN04245.1"/>
    <property type="molecule type" value="Genomic_DNA"/>
</dbReference>
<evidence type="ECO:0000256" key="1">
    <source>
        <dbReference type="SAM" id="MobiDB-lite"/>
    </source>
</evidence>
<protein>
    <submittedName>
        <fullName evidence="3">Uncharacterized protein</fullName>
    </submittedName>
</protein>
<evidence type="ECO:0000313" key="4">
    <source>
        <dbReference type="Proteomes" id="UP000245507"/>
    </source>
</evidence>